<dbReference type="PANTHER" id="PTHR36452">
    <property type="entry name" value="CHROMOSOME 12, WHOLE GENOME SHOTGUN SEQUENCE"/>
    <property type="match status" value="1"/>
</dbReference>
<dbReference type="InterPro" id="IPR012808">
    <property type="entry name" value="CHP02453"/>
</dbReference>
<dbReference type="Proteomes" id="UP000632774">
    <property type="component" value="Unassembled WGS sequence"/>
</dbReference>
<dbReference type="RefSeq" id="WP_194105528.1">
    <property type="nucleotide sequence ID" value="NZ_JADFFM010000001.1"/>
</dbReference>
<comment type="caution">
    <text evidence="1">The sequence shown here is derived from an EMBL/GenBank/DDBJ whole genome shotgun (WGS) entry which is preliminary data.</text>
</comment>
<dbReference type="EMBL" id="JADFFM010000001">
    <property type="protein sequence ID" value="MBE9666153.1"/>
    <property type="molecule type" value="Genomic_DNA"/>
</dbReference>
<organism evidence="1 2">
    <name type="scientific">Mucilaginibacter boryungensis</name>
    <dbReference type="NCBI Taxonomy" id="768480"/>
    <lineage>
        <taxon>Bacteria</taxon>
        <taxon>Pseudomonadati</taxon>
        <taxon>Bacteroidota</taxon>
        <taxon>Sphingobacteriia</taxon>
        <taxon>Sphingobacteriales</taxon>
        <taxon>Sphingobacteriaceae</taxon>
        <taxon>Mucilaginibacter</taxon>
    </lineage>
</organism>
<reference evidence="1 2" key="1">
    <citation type="submission" date="2020-10" db="EMBL/GenBank/DDBJ databases">
        <title>Mucilaginibacter mali sp. nov., isolated from rhizosphere soil of apple orchard.</title>
        <authorList>
            <person name="Lee J.-S."/>
            <person name="Kim H.S."/>
            <person name="Kim J.-S."/>
        </authorList>
    </citation>
    <scope>NUCLEOTIDE SEQUENCE [LARGE SCALE GENOMIC DNA]</scope>
    <source>
        <strain evidence="1 2">KCTC 23157</strain>
    </source>
</reference>
<gene>
    <name evidence="1" type="ORF">IRJ18_07250</name>
</gene>
<dbReference type="PIRSF" id="PIRSF028451">
    <property type="entry name" value="UCP028451"/>
    <property type="match status" value="1"/>
</dbReference>
<dbReference type="InterPro" id="IPR015996">
    <property type="entry name" value="UCP028451"/>
</dbReference>
<proteinExistence type="predicted"/>
<accession>A0ABR9XFI2</accession>
<evidence type="ECO:0000313" key="1">
    <source>
        <dbReference type="EMBL" id="MBE9666153.1"/>
    </source>
</evidence>
<dbReference type="PANTHER" id="PTHR36452:SF1">
    <property type="entry name" value="DUF2461 DOMAIN-CONTAINING PROTEIN"/>
    <property type="match status" value="1"/>
</dbReference>
<dbReference type="NCBIfam" id="TIGR02453">
    <property type="entry name" value="TIGR02453 family protein"/>
    <property type="match status" value="1"/>
</dbReference>
<evidence type="ECO:0000313" key="2">
    <source>
        <dbReference type="Proteomes" id="UP000632774"/>
    </source>
</evidence>
<name>A0ABR9XFI2_9SPHI</name>
<keyword evidence="2" id="KW-1185">Reference proteome</keyword>
<sequence length="231" mass="27120">MTENTLPVFPKSSFDFMGQLQSNNNREWFALNKEVYQDEKQKVEFFLDELLNDLNKHDVIETPSARKSLYRVYRDIRFSKDKTPFCPGWLGRFKRATKYRRGGYYYHFEPGHSFVIGGFWGPSAQDLKLVRDDIAFDATPLRNILQSQSFKSTFGTLQGDKLKTTPKGYPADHEAIDLLRYKQYLIIRRFTDEEVLSRDFFMVVSQALKNMRPFFDYMSEVLTVDVNGLPL</sequence>
<dbReference type="Pfam" id="PF09365">
    <property type="entry name" value="DUF2461"/>
    <property type="match status" value="1"/>
</dbReference>
<protein>
    <submittedName>
        <fullName evidence="1">DUF2461 domain-containing protein</fullName>
    </submittedName>
</protein>